<dbReference type="Gene3D" id="3.30.1330.230">
    <property type="match status" value="1"/>
</dbReference>
<name>A0ABV5NWE6_9ACTN</name>
<proteinExistence type="predicted"/>
<feature type="domain" description="YcaO" evidence="1">
    <location>
        <begin position="263"/>
        <end position="650"/>
    </location>
</feature>
<dbReference type="PANTHER" id="PTHR37809">
    <property type="entry name" value="RIBOSOMAL PROTEIN S12 METHYLTHIOTRANSFERASE ACCESSORY FACTOR YCAO"/>
    <property type="match status" value="1"/>
</dbReference>
<organism evidence="2 3">
    <name type="scientific">Nonomuraea salmonea</name>
    <dbReference type="NCBI Taxonomy" id="46181"/>
    <lineage>
        <taxon>Bacteria</taxon>
        <taxon>Bacillati</taxon>
        <taxon>Actinomycetota</taxon>
        <taxon>Actinomycetes</taxon>
        <taxon>Streptosporangiales</taxon>
        <taxon>Streptosporangiaceae</taxon>
        <taxon>Nonomuraea</taxon>
    </lineage>
</organism>
<reference evidence="2 3" key="1">
    <citation type="submission" date="2024-09" db="EMBL/GenBank/DDBJ databases">
        <authorList>
            <person name="Sun Q."/>
            <person name="Mori K."/>
        </authorList>
    </citation>
    <scope>NUCLEOTIDE SEQUENCE [LARGE SCALE GENOMIC DNA]</scope>
    <source>
        <strain evidence="2 3">JCM 3324</strain>
    </source>
</reference>
<evidence type="ECO:0000313" key="3">
    <source>
        <dbReference type="Proteomes" id="UP001589568"/>
    </source>
</evidence>
<evidence type="ECO:0000313" key="2">
    <source>
        <dbReference type="EMBL" id="MFB9474256.1"/>
    </source>
</evidence>
<keyword evidence="3" id="KW-1185">Reference proteome</keyword>
<comment type="caution">
    <text evidence="2">The sequence shown here is derived from an EMBL/GenBank/DDBJ whole genome shotgun (WGS) entry which is preliminary data.</text>
</comment>
<dbReference type="InterPro" id="IPR027624">
    <property type="entry name" value="TOMM_cyclo_SagD"/>
</dbReference>
<dbReference type="Pfam" id="PF02624">
    <property type="entry name" value="YcaO"/>
    <property type="match status" value="1"/>
</dbReference>
<protein>
    <submittedName>
        <fullName evidence="2">TOMM leader peptide-binding protein</fullName>
    </submittedName>
</protein>
<evidence type="ECO:0000259" key="1">
    <source>
        <dbReference type="PROSITE" id="PS51664"/>
    </source>
</evidence>
<sequence>MREVALVGRGMLHEAIAAELSGDRIVSRYATAEELTGSPGLLIAADDGWNTERTREMRAAATEFGVPWLRVRTELNRVVVGPLETPGQAGCVSCAERRRRRLRSDPAGHRAVLRQHRTALRERPSSWLTPLGALLVAELVAAETALLAVGRPLRTREAFFLVNLESLDVGLHTFLPDDFCPTCGDAPADSAGRATPTLEPRPMYRERTFRTRDVADELADLEKLYVDRESGLVGELTEWTAGGLVVTSAAVGARAGGEVAGYGRAGTRAASRLVALLEGVERYGGAPGACRTEVRAPYADIADSALDPRTLGLYPEERYDLPGFPYRPFDVNEPRAWVWGYSFARQAPILVPERCAYYQHAHSTGHDHGLVYEISNGCALGGSLEEAILHAIMEVAERDAFLLTWYCRLPAPRIDVSAAADRRLPLWHAALEAETGYAVSLYDISVEQRIPCVWAMAVNPRDDGRPATISAAGSSPDPERAIANALTELAPDITPMADRYARERDRAQAMVADPGLVRDMDDHSLLYAHPDAARRLDFLTRSSGVRKPADMGIPGAFDDADLTEVLTETVGRYLDTGLDVIMIDQTGSEHRAGGFACVKVLIPGTLSMTFGHDNRRMDGLPRLLTMPRLLGHRDRDLTPGDLNADPHPFP</sequence>
<gene>
    <name evidence="2" type="ORF">ACFFR3_32595</name>
</gene>
<dbReference type="NCBIfam" id="TIGR03882">
    <property type="entry name" value="cyclo_dehyd_2"/>
    <property type="match status" value="1"/>
</dbReference>
<dbReference type="InterPro" id="IPR022291">
    <property type="entry name" value="Bacteriocin_synth_cyclodeHase"/>
</dbReference>
<dbReference type="InterPro" id="IPR003776">
    <property type="entry name" value="YcaO-like_dom"/>
</dbReference>
<dbReference type="Gene3D" id="3.30.40.250">
    <property type="match status" value="1"/>
</dbReference>
<dbReference type="Gene3D" id="3.30.160.660">
    <property type="match status" value="1"/>
</dbReference>
<dbReference type="PROSITE" id="PS51664">
    <property type="entry name" value="YCAO"/>
    <property type="match status" value="1"/>
</dbReference>
<dbReference type="NCBIfam" id="TIGR03604">
    <property type="entry name" value="TOMM_cyclo_SagD"/>
    <property type="match status" value="1"/>
</dbReference>
<dbReference type="Proteomes" id="UP001589568">
    <property type="component" value="Unassembled WGS sequence"/>
</dbReference>
<dbReference type="PANTHER" id="PTHR37809:SF1">
    <property type="entry name" value="RIBOSOMAL PROTEIN S12 METHYLTHIOTRANSFERASE ACCESSORY FACTOR YCAO"/>
    <property type="match status" value="1"/>
</dbReference>
<accession>A0ABV5NWE6</accession>
<dbReference type="Gene3D" id="3.40.50.720">
    <property type="entry name" value="NAD(P)-binding Rossmann-like Domain"/>
    <property type="match status" value="1"/>
</dbReference>
<dbReference type="RefSeq" id="WP_379484387.1">
    <property type="nucleotide sequence ID" value="NZ_JBHMCF010000038.1"/>
</dbReference>
<dbReference type="EMBL" id="JBHMCF010000038">
    <property type="protein sequence ID" value="MFB9474256.1"/>
    <property type="molecule type" value="Genomic_DNA"/>
</dbReference>